<feature type="transmembrane region" description="Helical" evidence="1">
    <location>
        <begin position="12"/>
        <end position="37"/>
    </location>
</feature>
<evidence type="ECO:0000313" key="4">
    <source>
        <dbReference type="Proteomes" id="UP000268372"/>
    </source>
</evidence>
<dbReference type="PANTHER" id="PTHR22911:SF137">
    <property type="entry name" value="SOLUTE CARRIER FAMILY 35 MEMBER G2-RELATED"/>
    <property type="match status" value="1"/>
</dbReference>
<feature type="transmembrane region" description="Helical" evidence="1">
    <location>
        <begin position="139"/>
        <end position="159"/>
    </location>
</feature>
<dbReference type="EMBL" id="RQTJ01000007">
    <property type="protein sequence ID" value="RRA95739.1"/>
    <property type="molecule type" value="Genomic_DNA"/>
</dbReference>
<feature type="transmembrane region" description="Helical" evidence="1">
    <location>
        <begin position="202"/>
        <end position="225"/>
    </location>
</feature>
<feature type="domain" description="EamA" evidence="2">
    <location>
        <begin position="23"/>
        <end position="155"/>
    </location>
</feature>
<keyword evidence="1" id="KW-0472">Membrane</keyword>
<accession>A0A3P1B3X2</accession>
<feature type="transmembrane region" description="Helical" evidence="1">
    <location>
        <begin position="245"/>
        <end position="264"/>
    </location>
</feature>
<evidence type="ECO:0000313" key="3">
    <source>
        <dbReference type="EMBL" id="RRA95739.1"/>
    </source>
</evidence>
<organism evidence="3 4">
    <name type="scientific">Paenimyroides viscosum</name>
    <dbReference type="NCBI Taxonomy" id="2488729"/>
    <lineage>
        <taxon>Bacteria</taxon>
        <taxon>Pseudomonadati</taxon>
        <taxon>Bacteroidota</taxon>
        <taxon>Flavobacteriia</taxon>
        <taxon>Flavobacteriales</taxon>
        <taxon>Flavobacteriaceae</taxon>
        <taxon>Paenimyroides</taxon>
    </lineage>
</organism>
<dbReference type="InterPro" id="IPR037185">
    <property type="entry name" value="EmrE-like"/>
</dbReference>
<dbReference type="GO" id="GO:0016020">
    <property type="term" value="C:membrane"/>
    <property type="evidence" value="ECO:0007669"/>
    <property type="project" value="InterPro"/>
</dbReference>
<dbReference type="Pfam" id="PF00892">
    <property type="entry name" value="EamA"/>
    <property type="match status" value="2"/>
</dbReference>
<sequence length="325" mass="35797">MSLKFSSDFFVLFKLFILNSTIKGTLFVALGASSYGMLASFVKMAYQQGFTTAEVTVSQYVFAIICLFVINLFIKNTQIATKKNILKLVISGTSMGFTSVLYYLCVKYINASIAVVLLMQSVWIGVLIEAFINKKVPSFAKLVAVGFVLLGTLLATNIFSDVITYDFKGFLFGFLAAVSFSITLYSTNSVAKYLNPFKRSFFMLLGGACIVFIFAMLTQLLPTYFNFNLVGSEFIAVKPFDTSILYTWGILLSVFGTILPPILLNKGFPLIGVGLGSIVSAVELPVSVAFAFLFLQEQVLFSQWIGIVIILGAVLLINWNLISRK</sequence>
<evidence type="ECO:0000259" key="2">
    <source>
        <dbReference type="Pfam" id="PF00892"/>
    </source>
</evidence>
<evidence type="ECO:0000256" key="1">
    <source>
        <dbReference type="SAM" id="Phobius"/>
    </source>
</evidence>
<protein>
    <submittedName>
        <fullName evidence="3">EamA/RhaT family transporter</fullName>
    </submittedName>
</protein>
<feature type="transmembrane region" description="Helical" evidence="1">
    <location>
        <begin position="301"/>
        <end position="322"/>
    </location>
</feature>
<dbReference type="InterPro" id="IPR000620">
    <property type="entry name" value="EamA_dom"/>
</dbReference>
<feature type="transmembrane region" description="Helical" evidence="1">
    <location>
        <begin position="57"/>
        <end position="74"/>
    </location>
</feature>
<dbReference type="OrthoDB" id="3180815at2"/>
<feature type="domain" description="EamA" evidence="2">
    <location>
        <begin position="168"/>
        <end position="318"/>
    </location>
</feature>
<dbReference type="PANTHER" id="PTHR22911">
    <property type="entry name" value="ACYL-MALONYL CONDENSING ENZYME-RELATED"/>
    <property type="match status" value="1"/>
</dbReference>
<dbReference type="SUPFAM" id="SSF103481">
    <property type="entry name" value="Multidrug resistance efflux transporter EmrE"/>
    <property type="match status" value="2"/>
</dbReference>
<name>A0A3P1B3X2_9FLAO</name>
<comment type="caution">
    <text evidence="3">The sequence shown here is derived from an EMBL/GenBank/DDBJ whole genome shotgun (WGS) entry which is preliminary data.</text>
</comment>
<reference evidence="3 4" key="1">
    <citation type="submission" date="2018-11" db="EMBL/GenBank/DDBJ databases">
        <title>Flavobacterium sp. nov., YIM 102796 draft genome.</title>
        <authorList>
            <person name="Li G."/>
            <person name="Jiang Y."/>
        </authorList>
    </citation>
    <scope>NUCLEOTIDE SEQUENCE [LARGE SCALE GENOMIC DNA]</scope>
    <source>
        <strain evidence="3 4">YIM 102796</strain>
    </source>
</reference>
<feature type="transmembrane region" description="Helical" evidence="1">
    <location>
        <begin position="110"/>
        <end position="132"/>
    </location>
</feature>
<proteinExistence type="predicted"/>
<feature type="transmembrane region" description="Helical" evidence="1">
    <location>
        <begin position="271"/>
        <end position="295"/>
    </location>
</feature>
<feature type="transmembrane region" description="Helical" evidence="1">
    <location>
        <begin position="171"/>
        <end position="190"/>
    </location>
</feature>
<keyword evidence="1" id="KW-0812">Transmembrane</keyword>
<dbReference type="AlphaFoldDB" id="A0A3P1B3X2"/>
<gene>
    <name evidence="3" type="ORF">EG242_04695</name>
</gene>
<feature type="transmembrane region" description="Helical" evidence="1">
    <location>
        <begin position="86"/>
        <end position="104"/>
    </location>
</feature>
<dbReference type="Proteomes" id="UP000268372">
    <property type="component" value="Unassembled WGS sequence"/>
</dbReference>
<keyword evidence="1" id="KW-1133">Transmembrane helix</keyword>
<keyword evidence="4" id="KW-1185">Reference proteome</keyword>